<name>A0A1C3JPN7_9GAMM</name>
<evidence type="ECO:0000313" key="6">
    <source>
        <dbReference type="EMBL" id="SBT17122.1"/>
    </source>
</evidence>
<sequence>MFFSSHKNRIADLEQQIEQERSQSQQRISALETELLQAKQDAAINTADDYCSELLSYQLRGGDMLNSIRQGLAESAETLIHERMQLKEVDTLFADTRTALSRLNDRAEIINQEASSSMDAAVVLDKTASGISQLVSSIQEISDQTNLLALNAAIEAARAGEAGRGFAVVADEVRNLASKTHAASEQVEDLVRKVLDQTQKIKGMVDKNQSSAEDVATSAGQIDSIVGTVITTSQKMQNVIKMAATQAFLDTVKLDHSVWKNQVYNKIDKKDFREAVNAHTECRLGKWYYQGYGQKHFQHSHNFRAIEAPHKTVHDSGRAAVAAAEQGKSADMLHHLDKMETASLHVVVSIESLMEEIKSQ</sequence>
<keyword evidence="4" id="KW-0175">Coiled coil</keyword>
<accession>A0A1C3JPN7</accession>
<dbReference type="OrthoDB" id="9808588at2"/>
<evidence type="ECO:0000313" key="9">
    <source>
        <dbReference type="Proteomes" id="UP000092871"/>
    </source>
</evidence>
<evidence type="ECO:0000313" key="7">
    <source>
        <dbReference type="EMBL" id="SBT19457.1"/>
    </source>
</evidence>
<dbReference type="EMBL" id="FLRB01000001">
    <property type="protein sequence ID" value="SBT19457.1"/>
    <property type="molecule type" value="Genomic_DNA"/>
</dbReference>
<keyword evidence="2 3" id="KW-0807">Transducer</keyword>
<dbReference type="Proteomes" id="UP000092871">
    <property type="component" value="Unassembled WGS sequence"/>
</dbReference>
<feature type="coiled-coil region" evidence="4">
    <location>
        <begin position="3"/>
        <end position="41"/>
    </location>
</feature>
<dbReference type="EMBL" id="FLRA01000008">
    <property type="protein sequence ID" value="SBT17122.1"/>
    <property type="molecule type" value="Genomic_DNA"/>
</dbReference>
<dbReference type="Gene3D" id="1.20.120.30">
    <property type="entry name" value="Aspartate receptor, ligand-binding domain"/>
    <property type="match status" value="1"/>
</dbReference>
<dbReference type="PANTHER" id="PTHR32089">
    <property type="entry name" value="METHYL-ACCEPTING CHEMOTAXIS PROTEIN MCPB"/>
    <property type="match status" value="1"/>
</dbReference>
<evidence type="ECO:0000256" key="1">
    <source>
        <dbReference type="ARBA" id="ARBA00004370"/>
    </source>
</evidence>
<dbReference type="AlphaFoldDB" id="A0A1C3JPN7"/>
<evidence type="ECO:0000256" key="4">
    <source>
        <dbReference type="SAM" id="Coils"/>
    </source>
</evidence>
<dbReference type="SUPFAM" id="SSF58104">
    <property type="entry name" value="Methyl-accepting chemotaxis protein (MCP) signaling domain"/>
    <property type="match status" value="1"/>
</dbReference>
<reference evidence="6 9" key="2">
    <citation type="submission" date="2016-06" db="EMBL/GenBank/DDBJ databases">
        <authorList>
            <person name="Kjaerup R.B."/>
            <person name="Dalgaard T.S."/>
            <person name="Juul-Madsen H.R."/>
        </authorList>
    </citation>
    <scope>NUCLEOTIDE SEQUENCE [LARGE SCALE GENOMIC DNA]</scope>
    <source>
        <strain evidence="6 9">CECT 5115</strain>
    </source>
</reference>
<comment type="subcellular location">
    <subcellularLocation>
        <location evidence="1">Membrane</location>
    </subcellularLocation>
</comment>
<proteinExistence type="predicted"/>
<dbReference type="PROSITE" id="PS50111">
    <property type="entry name" value="CHEMOTAXIS_TRANSDUC_2"/>
    <property type="match status" value="1"/>
</dbReference>
<dbReference type="Gene3D" id="6.10.250.3200">
    <property type="match status" value="1"/>
</dbReference>
<dbReference type="Pfam" id="PF00015">
    <property type="entry name" value="MCPsignal"/>
    <property type="match status" value="1"/>
</dbReference>
<dbReference type="InterPro" id="IPR004089">
    <property type="entry name" value="MCPsignal_dom"/>
</dbReference>
<dbReference type="InterPro" id="IPR025991">
    <property type="entry name" value="Chemoreceptor_zinc-bind_dom"/>
</dbReference>
<dbReference type="GO" id="GO:0016020">
    <property type="term" value="C:membrane"/>
    <property type="evidence" value="ECO:0007669"/>
    <property type="project" value="UniProtKB-SubCell"/>
</dbReference>
<evidence type="ECO:0000313" key="8">
    <source>
        <dbReference type="Proteomes" id="UP000092840"/>
    </source>
</evidence>
<dbReference type="Proteomes" id="UP000092840">
    <property type="component" value="Unassembled WGS sequence"/>
</dbReference>
<dbReference type="PANTHER" id="PTHR32089:SF70">
    <property type="entry name" value="ENERGY TAXIS MODULATING METHYL ACCEPTING SENSORY TRANSDUCER"/>
    <property type="match status" value="1"/>
</dbReference>
<dbReference type="SMART" id="SM00283">
    <property type="entry name" value="MA"/>
    <property type="match status" value="1"/>
</dbReference>
<evidence type="ECO:0000259" key="5">
    <source>
        <dbReference type="PROSITE" id="PS50111"/>
    </source>
</evidence>
<dbReference type="GO" id="GO:0007165">
    <property type="term" value="P:signal transduction"/>
    <property type="evidence" value="ECO:0007669"/>
    <property type="project" value="UniProtKB-KW"/>
</dbReference>
<organism evidence="6 9">
    <name type="scientific">Marinomonas gallaica</name>
    <dbReference type="NCBI Taxonomy" id="1806667"/>
    <lineage>
        <taxon>Bacteria</taxon>
        <taxon>Pseudomonadati</taxon>
        <taxon>Pseudomonadota</taxon>
        <taxon>Gammaproteobacteria</taxon>
        <taxon>Oceanospirillales</taxon>
        <taxon>Oceanospirillaceae</taxon>
        <taxon>Marinomonas</taxon>
    </lineage>
</organism>
<feature type="domain" description="Methyl-accepting transducer" evidence="5">
    <location>
        <begin position="65"/>
        <end position="247"/>
    </location>
</feature>
<evidence type="ECO:0000256" key="2">
    <source>
        <dbReference type="ARBA" id="ARBA00023224"/>
    </source>
</evidence>
<gene>
    <name evidence="6" type="primary">mcp3_1</name>
    <name evidence="6" type="ORF">MGA5115_01211</name>
    <name evidence="7" type="ORF">MGA5116_00010</name>
</gene>
<reference evidence="7 8" key="1">
    <citation type="submission" date="2016-06" db="EMBL/GenBank/DDBJ databases">
        <authorList>
            <person name="Rodrigo-Torres L."/>
            <person name="Arahal D.R."/>
        </authorList>
    </citation>
    <scope>NUCLEOTIDE SEQUENCE [LARGE SCALE GENOMIC DNA]</scope>
    <source>
        <strain evidence="7 8">CECT 5116</strain>
    </source>
</reference>
<dbReference type="Pfam" id="PF13682">
    <property type="entry name" value="CZB"/>
    <property type="match status" value="1"/>
</dbReference>
<keyword evidence="8" id="KW-1185">Reference proteome</keyword>
<evidence type="ECO:0000256" key="3">
    <source>
        <dbReference type="PROSITE-ProRule" id="PRU00284"/>
    </source>
</evidence>
<dbReference type="GO" id="GO:0006935">
    <property type="term" value="P:chemotaxis"/>
    <property type="evidence" value="ECO:0007669"/>
    <property type="project" value="UniProtKB-ARBA"/>
</dbReference>
<protein>
    <submittedName>
        <fullName evidence="6">Methyl-accepting chemotaxis protein 3</fullName>
    </submittedName>
</protein>